<feature type="domain" description="Alcohol dehydrogenase-like C-terminal" evidence="3">
    <location>
        <begin position="395"/>
        <end position="524"/>
    </location>
</feature>
<evidence type="ECO:0000259" key="4">
    <source>
        <dbReference type="Pfam" id="PF24626"/>
    </source>
</evidence>
<dbReference type="PANTHER" id="PTHR43205:SF7">
    <property type="entry name" value="PROSTAGLANDIN REDUCTASE 1"/>
    <property type="match status" value="1"/>
</dbReference>
<reference evidence="5 8" key="1">
    <citation type="submission" date="2018-09" db="EMBL/GenBank/DDBJ databases">
        <title>A high-quality reference genome of wild soybean provides a powerful tool to mine soybean genomes.</title>
        <authorList>
            <person name="Xie M."/>
            <person name="Chung C.Y.L."/>
            <person name="Li M.-W."/>
            <person name="Wong F.-L."/>
            <person name="Chan T.-F."/>
            <person name="Lam H.-M."/>
        </authorList>
    </citation>
    <scope>NUCLEOTIDE SEQUENCE [LARGE SCALE GENOMIC DNA]</scope>
    <source>
        <strain evidence="8">cv. W05</strain>
        <tissue evidence="5">Hypocotyl of etiolated seedlings</tissue>
    </source>
</reference>
<dbReference type="InterPro" id="IPR056924">
    <property type="entry name" value="SH3_Tf2-1"/>
</dbReference>
<keyword evidence="2" id="KW-0812">Transmembrane</keyword>
<feature type="domain" description="Tf2-1-like SH3-like" evidence="4">
    <location>
        <begin position="204"/>
        <end position="268"/>
    </location>
</feature>
<evidence type="ECO:0000313" key="5">
    <source>
        <dbReference type="EMBL" id="RZC19944.1"/>
    </source>
</evidence>
<protein>
    <submittedName>
        <fullName evidence="5">2-alkenal reductase (NADP(+)-dependent) isoform A</fullName>
    </submittedName>
    <submittedName>
        <fullName evidence="6">2-alkenal reductase (NADP(+)-dependent) isoform B</fullName>
    </submittedName>
    <submittedName>
        <fullName evidence="7">2-alkenal reductase (NADP(+)-dependent) isoform C</fullName>
    </submittedName>
</protein>
<dbReference type="InterPro" id="IPR012337">
    <property type="entry name" value="RNaseH-like_sf"/>
</dbReference>
<dbReference type="InterPro" id="IPR016197">
    <property type="entry name" value="Chromo-like_dom_sf"/>
</dbReference>
<evidence type="ECO:0000313" key="6">
    <source>
        <dbReference type="EMBL" id="RZC19945.1"/>
    </source>
</evidence>
<keyword evidence="2" id="KW-1133">Transmembrane helix</keyword>
<dbReference type="EMBL" id="QZWG01000003">
    <property type="protein sequence ID" value="RZC19945.1"/>
    <property type="molecule type" value="Genomic_DNA"/>
</dbReference>
<proteinExistence type="predicted"/>
<dbReference type="EMBL" id="QZWG01000003">
    <property type="protein sequence ID" value="RZC19946.1"/>
    <property type="molecule type" value="Genomic_DNA"/>
</dbReference>
<evidence type="ECO:0000259" key="3">
    <source>
        <dbReference type="Pfam" id="PF00107"/>
    </source>
</evidence>
<dbReference type="Pfam" id="PF00107">
    <property type="entry name" value="ADH_zinc_N"/>
    <property type="match status" value="1"/>
</dbReference>
<dbReference type="SUPFAM" id="SSF54160">
    <property type="entry name" value="Chromo domain-like"/>
    <property type="match status" value="1"/>
</dbReference>
<dbReference type="EMBL" id="QZWG01000003">
    <property type="protein sequence ID" value="RZC19944.1"/>
    <property type="molecule type" value="Genomic_DNA"/>
</dbReference>
<dbReference type="Pfam" id="PF24626">
    <property type="entry name" value="SH3_Tf2-1"/>
    <property type="match status" value="1"/>
</dbReference>
<dbReference type="InterPro" id="IPR036291">
    <property type="entry name" value="NAD(P)-bd_dom_sf"/>
</dbReference>
<comment type="caution">
    <text evidence="5">The sequence shown here is derived from an EMBL/GenBank/DDBJ whole genome shotgun (WGS) entry which is preliminary data.</text>
</comment>
<sequence length="583" mass="66273">MKTDIKNFVAACKVCQRNKSDNLSLAGLLQPLPIPTQVWTNISMNFIGGLPKSKGKDTILVVVDRLTKYAHFISLGHPFTATEVAGVFLQEIVRLHGFSSSIVSDRDPLFLSNFWNALFKAAEFLFNTNYNASSKISPFKALYGHDPPHILKGSTIPSCLEEVNKLTIARDELLATLRENLLKSQDIMRANTNKRRRDIEYAVGDWVFLKIQPYRKRSSAKRINEKLSPRFYGPFQVLNKVVVVAYKLDLPSHSKIHSVFHVSLLKKAIGDSFQSQPLPPMLSEDQELQAYPYSILDIRELQPDNVKVLIQWQNLPPSENSWDSVAKLQEVFPTYHLEDKVSLLGGAIDKHKYKPHITKVYTRKHPRGANHPIITTHPKGVNHPIVTIHPRGASQLVGQFAKWTGCYVVGSAGSKEKVDLLNKFGFDEAFNYKEELDLNATLKRYFPKGIDIYFENVGGKTIDAVLLNMRVHGRIPVCGMISHYNPTQLDGVTNLANLIFKRVKMEDLLVNDFYHLYPKFLEFVLTHIREGKVVYVEDIVRALRMDLQHWLASLATAISCTLFILPLPSFLLFFRSRFSTVKM</sequence>
<name>A0A445LAH1_GLYSO</name>
<dbReference type="Proteomes" id="UP000289340">
    <property type="component" value="Chromosome 3"/>
</dbReference>
<dbReference type="SUPFAM" id="SSF51735">
    <property type="entry name" value="NAD(P)-binding Rossmann-fold domains"/>
    <property type="match status" value="1"/>
</dbReference>
<dbReference type="InterPro" id="IPR036397">
    <property type="entry name" value="RNaseH_sf"/>
</dbReference>
<gene>
    <name evidence="5" type="ORF">D0Y65_006686</name>
</gene>
<dbReference type="Gene3D" id="3.30.420.10">
    <property type="entry name" value="Ribonuclease H-like superfamily/Ribonuclease H"/>
    <property type="match status" value="1"/>
</dbReference>
<evidence type="ECO:0000256" key="2">
    <source>
        <dbReference type="SAM" id="Phobius"/>
    </source>
</evidence>
<dbReference type="AlphaFoldDB" id="A0A445LAH1"/>
<keyword evidence="2" id="KW-0472">Membrane</keyword>
<dbReference type="Gene3D" id="3.40.50.720">
    <property type="entry name" value="NAD(P)-binding Rossmann-like Domain"/>
    <property type="match status" value="1"/>
</dbReference>
<dbReference type="SUPFAM" id="SSF53098">
    <property type="entry name" value="Ribonuclease H-like"/>
    <property type="match status" value="1"/>
</dbReference>
<dbReference type="GO" id="GO:0032440">
    <property type="term" value="F:2-alkenal reductase [NAD(P)H] activity"/>
    <property type="evidence" value="ECO:0007669"/>
    <property type="project" value="TreeGrafter"/>
</dbReference>
<dbReference type="GO" id="GO:0003676">
    <property type="term" value="F:nucleic acid binding"/>
    <property type="evidence" value="ECO:0007669"/>
    <property type="project" value="InterPro"/>
</dbReference>
<dbReference type="FunFam" id="3.40.50.720:FF:000121">
    <property type="entry name" value="Prostaglandin reductase 2"/>
    <property type="match status" value="1"/>
</dbReference>
<dbReference type="PANTHER" id="PTHR43205">
    <property type="entry name" value="PROSTAGLANDIN REDUCTASE"/>
    <property type="match status" value="1"/>
</dbReference>
<accession>A0A445LAH1</accession>
<keyword evidence="8" id="KW-1185">Reference proteome</keyword>
<evidence type="ECO:0000256" key="1">
    <source>
        <dbReference type="ARBA" id="ARBA00023002"/>
    </source>
</evidence>
<feature type="transmembrane region" description="Helical" evidence="2">
    <location>
        <begin position="550"/>
        <end position="574"/>
    </location>
</feature>
<keyword evidence="1" id="KW-0560">Oxidoreductase</keyword>
<dbReference type="InterPro" id="IPR013149">
    <property type="entry name" value="ADH-like_C"/>
</dbReference>
<evidence type="ECO:0000313" key="7">
    <source>
        <dbReference type="EMBL" id="RZC19946.1"/>
    </source>
</evidence>
<organism evidence="5 8">
    <name type="scientific">Glycine soja</name>
    <name type="common">Wild soybean</name>
    <dbReference type="NCBI Taxonomy" id="3848"/>
    <lineage>
        <taxon>Eukaryota</taxon>
        <taxon>Viridiplantae</taxon>
        <taxon>Streptophyta</taxon>
        <taxon>Embryophyta</taxon>
        <taxon>Tracheophyta</taxon>
        <taxon>Spermatophyta</taxon>
        <taxon>Magnoliopsida</taxon>
        <taxon>eudicotyledons</taxon>
        <taxon>Gunneridae</taxon>
        <taxon>Pentapetalae</taxon>
        <taxon>rosids</taxon>
        <taxon>fabids</taxon>
        <taxon>Fabales</taxon>
        <taxon>Fabaceae</taxon>
        <taxon>Papilionoideae</taxon>
        <taxon>50 kb inversion clade</taxon>
        <taxon>NPAAA clade</taxon>
        <taxon>indigoferoid/millettioid clade</taxon>
        <taxon>Phaseoleae</taxon>
        <taxon>Glycine</taxon>
        <taxon>Glycine subgen. Soja</taxon>
    </lineage>
</organism>
<dbReference type="InterPro" id="IPR045010">
    <property type="entry name" value="MDR_fam"/>
</dbReference>
<evidence type="ECO:0000313" key="8">
    <source>
        <dbReference type="Proteomes" id="UP000289340"/>
    </source>
</evidence>